<feature type="transmembrane region" description="Helical" evidence="1">
    <location>
        <begin position="15"/>
        <end position="32"/>
    </location>
</feature>
<dbReference type="SUPFAM" id="SSF88713">
    <property type="entry name" value="Glycoside hydrolase/deacetylase"/>
    <property type="match status" value="1"/>
</dbReference>
<feature type="domain" description="NodB homology" evidence="2">
    <location>
        <begin position="74"/>
        <end position="254"/>
    </location>
</feature>
<dbReference type="Pfam" id="PF01522">
    <property type="entry name" value="Polysacc_deac_1"/>
    <property type="match status" value="1"/>
</dbReference>
<dbReference type="PANTHER" id="PTHR10587:SF137">
    <property type="entry name" value="4-DEOXY-4-FORMAMIDO-L-ARABINOSE-PHOSPHOUNDECAPRENOL DEFORMYLASE ARND-RELATED"/>
    <property type="match status" value="1"/>
</dbReference>
<dbReference type="GO" id="GO:0016787">
    <property type="term" value="F:hydrolase activity"/>
    <property type="evidence" value="ECO:0007669"/>
    <property type="project" value="UniProtKB-KW"/>
</dbReference>
<accession>A0ABW2YR13</accession>
<keyword evidence="1" id="KW-1133">Transmembrane helix</keyword>
<dbReference type="PANTHER" id="PTHR10587">
    <property type="entry name" value="GLYCOSYL TRANSFERASE-RELATED"/>
    <property type="match status" value="1"/>
</dbReference>
<dbReference type="PROSITE" id="PS51677">
    <property type="entry name" value="NODB"/>
    <property type="match status" value="1"/>
</dbReference>
<dbReference type="EMBL" id="JBHTIH010000007">
    <property type="protein sequence ID" value="MFD0740264.1"/>
    <property type="molecule type" value="Genomic_DNA"/>
</dbReference>
<dbReference type="RefSeq" id="WP_386813387.1">
    <property type="nucleotide sequence ID" value="NZ_JBHTIH010000007.1"/>
</dbReference>
<reference evidence="4" key="1">
    <citation type="journal article" date="2019" name="Int. J. Syst. Evol. Microbiol.">
        <title>The Global Catalogue of Microorganisms (GCM) 10K type strain sequencing project: providing services to taxonomists for standard genome sequencing and annotation.</title>
        <authorList>
            <consortium name="The Broad Institute Genomics Platform"/>
            <consortium name="The Broad Institute Genome Sequencing Center for Infectious Disease"/>
            <person name="Wu L."/>
            <person name="Ma J."/>
        </authorList>
    </citation>
    <scope>NUCLEOTIDE SEQUENCE [LARGE SCALE GENOMIC DNA]</scope>
    <source>
        <strain evidence="4">CCUG 55491</strain>
    </source>
</reference>
<comment type="caution">
    <text evidence="3">The sequence shown here is derived from an EMBL/GenBank/DDBJ whole genome shotgun (WGS) entry which is preliminary data.</text>
</comment>
<dbReference type="InterPro" id="IPR011330">
    <property type="entry name" value="Glyco_hydro/deAcase_b/a-brl"/>
</dbReference>
<keyword evidence="1" id="KW-0812">Transmembrane</keyword>
<gene>
    <name evidence="3" type="ORF">ACFQZQ_13350</name>
</gene>
<dbReference type="CDD" id="cd10917">
    <property type="entry name" value="CE4_NodB_like_6s_7s"/>
    <property type="match status" value="1"/>
</dbReference>
<evidence type="ECO:0000256" key="1">
    <source>
        <dbReference type="SAM" id="Phobius"/>
    </source>
</evidence>
<evidence type="ECO:0000313" key="3">
    <source>
        <dbReference type="EMBL" id="MFD0740264.1"/>
    </source>
</evidence>
<dbReference type="InterPro" id="IPR002509">
    <property type="entry name" value="NODB_dom"/>
</dbReference>
<dbReference type="InterPro" id="IPR050248">
    <property type="entry name" value="Polysacc_deacetylase_ArnD"/>
</dbReference>
<name>A0ABW2YR13_9GAMM</name>
<protein>
    <submittedName>
        <fullName evidence="3">Polysaccharide deacetylase family protein</fullName>
        <ecNumber evidence="3">3.-.-.-</ecNumber>
    </submittedName>
</protein>
<evidence type="ECO:0000313" key="4">
    <source>
        <dbReference type="Proteomes" id="UP001597090"/>
    </source>
</evidence>
<keyword evidence="4" id="KW-1185">Reference proteome</keyword>
<keyword evidence="1" id="KW-0472">Membrane</keyword>
<proteinExistence type="predicted"/>
<keyword evidence="3" id="KW-0378">Hydrolase</keyword>
<dbReference type="Gene3D" id="3.20.20.370">
    <property type="entry name" value="Glycoside hydrolase/deacetylase"/>
    <property type="match status" value="1"/>
</dbReference>
<dbReference type="Proteomes" id="UP001597090">
    <property type="component" value="Unassembled WGS sequence"/>
</dbReference>
<dbReference type="EC" id="3.-.-.-" evidence="3"/>
<sequence length="278" mass="30292">MAVFPPHRPPRRPHLWLWCLLASQLLVAAIWWRFGWHWGLPALLASHLPFAWATLKADSPWFSPVLTRLPTDARAVWLTIDDGPSEETPAILDLLDAHAAKATFFVVGARAAARPQLVREIARRGHTLGNHSHSHPSAWFWALPPARMRAEVAQTQALLTQLTGAPPRWFRAVVGMANPFVAAALKPHGLARVAWCARGFDAVAADPARVVARIERGLKPGAIVLMHEGARHGRNVETLALLLRRLDALGYRTLLPETLEGAAPVDAGARAAASGVSP</sequence>
<evidence type="ECO:0000259" key="2">
    <source>
        <dbReference type="PROSITE" id="PS51677"/>
    </source>
</evidence>
<organism evidence="3 4">
    <name type="scientific">Lysobacter koreensis</name>
    <dbReference type="NCBI Taxonomy" id="266122"/>
    <lineage>
        <taxon>Bacteria</taxon>
        <taxon>Pseudomonadati</taxon>
        <taxon>Pseudomonadota</taxon>
        <taxon>Gammaproteobacteria</taxon>
        <taxon>Lysobacterales</taxon>
        <taxon>Lysobacteraceae</taxon>
        <taxon>Lysobacter</taxon>
    </lineage>
</organism>